<evidence type="ECO:0000259" key="1">
    <source>
        <dbReference type="Pfam" id="PF12969"/>
    </source>
</evidence>
<keyword evidence="3" id="KW-1185">Reference proteome</keyword>
<proteinExistence type="predicted"/>
<reference evidence="2 3" key="1">
    <citation type="submission" date="2016-10" db="EMBL/GenBank/DDBJ databases">
        <title>Flavobacterium gilvum sp. nov., isolated from stream water.</title>
        <authorList>
            <person name="Shin S.-K."/>
            <person name="Cho Y.-J."/>
            <person name="Yi H."/>
        </authorList>
    </citation>
    <scope>NUCLEOTIDE SEQUENCE [LARGE SCALE GENOMIC DNA]</scope>
    <source>
        <strain evidence="2 3">EM1308</strain>
    </source>
</reference>
<accession>A0AAC9N5G7</accession>
<dbReference type="AlphaFoldDB" id="A0AAC9N5G7"/>
<evidence type="ECO:0000313" key="3">
    <source>
        <dbReference type="Proteomes" id="UP000175968"/>
    </source>
</evidence>
<dbReference type="KEGG" id="fgl:EM308_01720"/>
<organism evidence="2 3">
    <name type="scientific">Flavobacterium gilvum</name>
    <dbReference type="NCBI Taxonomy" id="1492737"/>
    <lineage>
        <taxon>Bacteria</taxon>
        <taxon>Pseudomonadati</taxon>
        <taxon>Bacteroidota</taxon>
        <taxon>Flavobacteriia</taxon>
        <taxon>Flavobacteriales</taxon>
        <taxon>Flavobacteriaceae</taxon>
        <taxon>Flavobacterium</taxon>
    </lineage>
</organism>
<dbReference type="InterPro" id="IPR024618">
    <property type="entry name" value="DUF3857"/>
</dbReference>
<sequence length="634" mass="72549">MKTPIFTFYFVLIAYFATAQKTDYSSFTITDSLKQNADAVVRLNQFDIVIASQRSMNIKTKRVVTVLNENGLEAIEAYSNYDKSSPVKSILATVYDAFGKEIKKIKRGDFKDVSAVSGSTLFSESRYIYLDYTPIQYPFTVVFDCEIETSNTAFIPQWMPLHDYAVSIEQSVLNVNYPSNLGFKYKEFNFFNSIKKTIDTPTQLSYTATNILAQKYESYSPNISNLFPRVMMGLELFNLEGVDGNAKSWTEFGKWYNEKILKGTTDLPEETKNKIKTLVGTETDPIKKAQIIYKYVQGKTRYVSIQVGIGGWKPMLASDVDRLGYGDCKALSNYTKALLSVVDVPSYNVVLYGNPKKRDIESDFVSMQGNHMILAIPNKNKYVFLECTNQVDPFGYQGTFTDDRNVLVVKPEGAEIVRTNIYEDTTNTQITRGTYSIAENGDFSGKIGIVSEGSQYNQKFNNERLSPTEMEKFYKEYWSTINNLKIKKITFKNDSDKINFTENAEISAANYGNMSANKMMFAVNAFNQLTESVKRIRNRKNPMEIQRGSMDIDEIEIALPVNFSIEFLPQNVEISGKFGEYKTEIIKKDNTNLIYKRKFFLKKGLYTNKEYDEFRLFMEQISRNDNAKIILTKS</sequence>
<evidence type="ECO:0000313" key="2">
    <source>
        <dbReference type="EMBL" id="AOW08324.1"/>
    </source>
</evidence>
<dbReference type="Gene3D" id="2.60.120.1130">
    <property type="match status" value="1"/>
</dbReference>
<gene>
    <name evidence="2" type="ORF">EM308_01720</name>
</gene>
<feature type="domain" description="DUF3857" evidence="1">
    <location>
        <begin position="56"/>
        <end position="211"/>
    </location>
</feature>
<dbReference type="InterPro" id="IPR038765">
    <property type="entry name" value="Papain-like_cys_pep_sf"/>
</dbReference>
<protein>
    <submittedName>
        <fullName evidence="2">DUF3857 domain-containing protein</fullName>
    </submittedName>
</protein>
<dbReference type="EMBL" id="CP017479">
    <property type="protein sequence ID" value="AOW08324.1"/>
    <property type="molecule type" value="Genomic_DNA"/>
</dbReference>
<dbReference type="Gene3D" id="3.10.620.30">
    <property type="match status" value="1"/>
</dbReference>
<dbReference type="RefSeq" id="WP_035636976.1">
    <property type="nucleotide sequence ID" value="NZ_CP017479.1"/>
</dbReference>
<dbReference type="Gene3D" id="2.60.40.3140">
    <property type="match status" value="1"/>
</dbReference>
<dbReference type="SUPFAM" id="SSF54001">
    <property type="entry name" value="Cysteine proteinases"/>
    <property type="match status" value="1"/>
</dbReference>
<dbReference type="Pfam" id="PF12969">
    <property type="entry name" value="DUF3857"/>
    <property type="match status" value="1"/>
</dbReference>
<name>A0AAC9N5G7_9FLAO</name>
<dbReference type="Proteomes" id="UP000175968">
    <property type="component" value="Chromosome"/>
</dbReference>